<evidence type="ECO:0000256" key="3">
    <source>
        <dbReference type="ARBA" id="ARBA00022771"/>
    </source>
</evidence>
<evidence type="ECO:0000256" key="6">
    <source>
        <dbReference type="SAM" id="MobiDB-lite"/>
    </source>
</evidence>
<dbReference type="Pfam" id="PF02721">
    <property type="entry name" value="DUF223"/>
    <property type="match status" value="2"/>
</dbReference>
<evidence type="ECO:0000256" key="5">
    <source>
        <dbReference type="ARBA" id="ARBA00023125"/>
    </source>
</evidence>
<dbReference type="InterPro" id="IPR012340">
    <property type="entry name" value="NA-bd_OB-fold"/>
</dbReference>
<dbReference type="GO" id="GO:0008270">
    <property type="term" value="F:zinc ion binding"/>
    <property type="evidence" value="ECO:0007669"/>
    <property type="project" value="UniProtKB-KW"/>
</dbReference>
<dbReference type="Proteomes" id="UP000245207">
    <property type="component" value="Unassembled WGS sequence"/>
</dbReference>
<dbReference type="CDD" id="cd04476">
    <property type="entry name" value="RPA1_DBD_C"/>
    <property type="match status" value="1"/>
</dbReference>
<evidence type="ECO:0000259" key="8">
    <source>
        <dbReference type="Pfam" id="PF08646"/>
    </source>
</evidence>
<dbReference type="OrthoDB" id="1751331at2759"/>
<dbReference type="EMBL" id="PKPP01003773">
    <property type="protein sequence ID" value="PWA67739.1"/>
    <property type="molecule type" value="Genomic_DNA"/>
</dbReference>
<dbReference type="Pfam" id="PF08646">
    <property type="entry name" value="Rep_fac-A_C"/>
    <property type="match status" value="1"/>
</dbReference>
<dbReference type="InterPro" id="IPR047192">
    <property type="entry name" value="Euk_RPA1_DBD_C"/>
</dbReference>
<feature type="domain" description="Replication protein A 70 kDa DNA-binding subunit B/D first OB fold" evidence="7">
    <location>
        <begin position="9"/>
        <end position="110"/>
    </location>
</feature>
<comment type="similarity">
    <text evidence="1">Belongs to the replication factor A protein 1 family.</text>
</comment>
<name>A0A2U1N2L5_ARTAN</name>
<dbReference type="Gene3D" id="2.40.50.140">
    <property type="entry name" value="Nucleic acid-binding proteins"/>
    <property type="match status" value="4"/>
</dbReference>
<feature type="compositionally biased region" description="Polar residues" evidence="6">
    <location>
        <begin position="803"/>
        <end position="812"/>
    </location>
</feature>
<feature type="region of interest" description="Disordered" evidence="6">
    <location>
        <begin position="856"/>
        <end position="886"/>
    </location>
</feature>
<organism evidence="9 10">
    <name type="scientific">Artemisia annua</name>
    <name type="common">Sweet wormwood</name>
    <dbReference type="NCBI Taxonomy" id="35608"/>
    <lineage>
        <taxon>Eukaryota</taxon>
        <taxon>Viridiplantae</taxon>
        <taxon>Streptophyta</taxon>
        <taxon>Embryophyta</taxon>
        <taxon>Tracheophyta</taxon>
        <taxon>Spermatophyta</taxon>
        <taxon>Magnoliopsida</taxon>
        <taxon>eudicotyledons</taxon>
        <taxon>Gunneridae</taxon>
        <taxon>Pentapetalae</taxon>
        <taxon>asterids</taxon>
        <taxon>campanulids</taxon>
        <taxon>Asterales</taxon>
        <taxon>Asteraceae</taxon>
        <taxon>Asteroideae</taxon>
        <taxon>Anthemideae</taxon>
        <taxon>Artemisiinae</taxon>
        <taxon>Artemisia</taxon>
    </lineage>
</organism>
<proteinExistence type="inferred from homology"/>
<dbReference type="AlphaFoldDB" id="A0A2U1N2L5"/>
<dbReference type="GO" id="GO:0003677">
    <property type="term" value="F:DNA binding"/>
    <property type="evidence" value="ECO:0007669"/>
    <property type="project" value="UniProtKB-KW"/>
</dbReference>
<evidence type="ECO:0000259" key="7">
    <source>
        <dbReference type="Pfam" id="PF02721"/>
    </source>
</evidence>
<accession>A0A2U1N2L5</accession>
<dbReference type="CDD" id="cd04480">
    <property type="entry name" value="RPA1_DBD_A_like"/>
    <property type="match status" value="2"/>
</dbReference>
<keyword evidence="3" id="KW-0863">Zinc-finger</keyword>
<sequence>MAVFVSGFINDLSAVKDNIRLRVRVLRTWTQPMYNKPHVKNLEMILLDENDTKMQATVRMANVNQFAHKLVEGSAVTLERYSLGEIQPRFRMVNNALRLSFLSNTTVEPCPDFTGSMYEFVFRSYRSITDCQIEEDGQFGKMCVQNGYHATKLFLFNGSEAIEKEEFKDVKQCRLRLFARQHAEPFENTASKISAGSKFSTKDDFLNKYPVKNIVELLDVEKNTTSVIVGTIIAIQEEEGWWYLGCRKCSKKVVKESEFVDLDSDVKSQSTNGADQWRCTKCNEIVKVIRSIFRLQVRVQDESGTMSLSLFNDEVQSLTGFINDLSAVKDNIRLRVRVLRTWTQPMYNKPHVKNLEMILLDENDTKMQATVRMANVNQFAHKLVEGSAVTLERYSLGEIQPRFRMVNNALRLSFLSNTTVEPCPDFTGSMYEFVFRSYRSITDCQIEEDGQFDVIGHVTACEELDNYDKNGNKGKKKPLTLIDHEVNELKCTLWGVFVQQFNDYLKTTVDHAKIMIVVQFAMMKAWDGKMCVQNGYHATKLFLFNGSEAIEKEEFKDVEQYRLRLFARQHAEPSENTASKISAGSKFLTKDDFLKKYPVKNIVELLDVEKNTACVIVGTIIAIQEEEGWWYLGCRKCSKKVVKESEFVDLDSDVKSQSTNGADQWRCTKCNEIVKGIRSIFRLQVRVQDEYGTMSLSLFNDEVQSLTGRSAYQLCEKYGLKNADQQMFPSEITGLVGKRLAFKVSIDEYNLKKMLPVFNVLRLSDDVDILNALTASATPIKDTEATSSKAVGISALDLESQTDENVTPTNLLKSTTTSPPAKSSSSKRPSDVEPSNSDLKRNYVAVDAVNKKETKPVKGFDGVNASMEYNDSKRKPSEDGNSTYYDSDDSIDSWILKSIQEESCGCPVCSGTCKCPSGKCECSYCSPPNAITEVDLQNQK</sequence>
<keyword evidence="5 9" id="KW-0238">DNA-binding</keyword>
<dbReference type="CDD" id="cd04481">
    <property type="entry name" value="RPA1_DBD_B_like"/>
    <property type="match status" value="1"/>
</dbReference>
<evidence type="ECO:0000256" key="4">
    <source>
        <dbReference type="ARBA" id="ARBA00022833"/>
    </source>
</evidence>
<keyword evidence="2" id="KW-0479">Metal-binding</keyword>
<dbReference type="PANTHER" id="PTHR47165:SF4">
    <property type="entry name" value="OS03G0429900 PROTEIN"/>
    <property type="match status" value="1"/>
</dbReference>
<feature type="compositionally biased region" description="Low complexity" evidence="6">
    <location>
        <begin position="813"/>
        <end position="827"/>
    </location>
</feature>
<evidence type="ECO:0000313" key="10">
    <source>
        <dbReference type="Proteomes" id="UP000245207"/>
    </source>
</evidence>
<evidence type="ECO:0000313" key="9">
    <source>
        <dbReference type="EMBL" id="PWA67739.1"/>
    </source>
</evidence>
<keyword evidence="10" id="KW-1185">Reference proteome</keyword>
<dbReference type="InterPro" id="IPR013955">
    <property type="entry name" value="Rep_factor-A_C"/>
</dbReference>
<dbReference type="STRING" id="35608.A0A2U1N2L5"/>
<evidence type="ECO:0000256" key="2">
    <source>
        <dbReference type="ARBA" id="ARBA00022723"/>
    </source>
</evidence>
<feature type="domain" description="Replication protein A 70 kDa DNA-binding subunit B/D first OB fold" evidence="7">
    <location>
        <begin position="322"/>
        <end position="423"/>
    </location>
</feature>
<evidence type="ECO:0000256" key="1">
    <source>
        <dbReference type="ARBA" id="ARBA00005690"/>
    </source>
</evidence>
<dbReference type="InterPro" id="IPR003871">
    <property type="entry name" value="RFA1B/D_OB_1st"/>
</dbReference>
<dbReference type="SUPFAM" id="SSF50249">
    <property type="entry name" value="Nucleic acid-binding proteins"/>
    <property type="match status" value="5"/>
</dbReference>
<keyword evidence="4" id="KW-0862">Zinc</keyword>
<reference evidence="9 10" key="1">
    <citation type="journal article" date="2018" name="Mol. Plant">
        <title>The genome of Artemisia annua provides insight into the evolution of Asteraceae family and artemisinin biosynthesis.</title>
        <authorList>
            <person name="Shen Q."/>
            <person name="Zhang L."/>
            <person name="Liao Z."/>
            <person name="Wang S."/>
            <person name="Yan T."/>
            <person name="Shi P."/>
            <person name="Liu M."/>
            <person name="Fu X."/>
            <person name="Pan Q."/>
            <person name="Wang Y."/>
            <person name="Lv Z."/>
            <person name="Lu X."/>
            <person name="Zhang F."/>
            <person name="Jiang W."/>
            <person name="Ma Y."/>
            <person name="Chen M."/>
            <person name="Hao X."/>
            <person name="Li L."/>
            <person name="Tang Y."/>
            <person name="Lv G."/>
            <person name="Zhou Y."/>
            <person name="Sun X."/>
            <person name="Brodelius P.E."/>
            <person name="Rose J.K.C."/>
            <person name="Tang K."/>
        </authorList>
    </citation>
    <scope>NUCLEOTIDE SEQUENCE [LARGE SCALE GENOMIC DNA]</scope>
    <source>
        <strain evidence="10">cv. Huhao1</strain>
        <tissue evidence="9">Leaf</tissue>
    </source>
</reference>
<feature type="region of interest" description="Disordered" evidence="6">
    <location>
        <begin position="802"/>
        <end position="843"/>
    </location>
</feature>
<gene>
    <name evidence="9" type="ORF">CTI12_AA311850</name>
</gene>
<protein>
    <submittedName>
        <fullName evidence="9">Replication protein A 70 kDa DNA-binding subunit B</fullName>
    </submittedName>
</protein>
<comment type="caution">
    <text evidence="9">The sequence shown here is derived from an EMBL/GenBank/DDBJ whole genome shotgun (WGS) entry which is preliminary data.</text>
</comment>
<dbReference type="PANTHER" id="PTHR47165">
    <property type="entry name" value="OS03G0429900 PROTEIN"/>
    <property type="match status" value="1"/>
</dbReference>
<feature type="domain" description="Replication factor A C-terminal" evidence="8">
    <location>
        <begin position="617"/>
        <end position="748"/>
    </location>
</feature>